<dbReference type="EMBL" id="PTRA01000001">
    <property type="protein sequence ID" value="PQA58908.1"/>
    <property type="molecule type" value="Genomic_DNA"/>
</dbReference>
<dbReference type="PANTHER" id="PTHR10885:SF0">
    <property type="entry name" value="ISOPENTENYL-DIPHOSPHATE DELTA-ISOMERASE"/>
    <property type="match status" value="1"/>
</dbReference>
<dbReference type="RefSeq" id="WP_104710076.1">
    <property type="nucleotide sequence ID" value="NZ_PTRA01000001.1"/>
</dbReference>
<sequence>MEYFELYTEQNLPRWQTKARSDVHLEGDWHRSTEVWVINNQRELLLNLRHPDKDLFANLWDVSIAGHLQPGENYRTAALREVREELSYPVPSSELHFIDVWKIDGFDAHTQLYDREFAGVFVWKTQLPITAFIPQPEEISELRFVPIHQVRQALENPGTGLNFIPLETIFLEILSRIESTAL</sequence>
<gene>
    <name evidence="2" type="ORF">C5O19_04410</name>
</gene>
<accession>A0A2S7IMR1</accession>
<dbReference type="Pfam" id="PF00293">
    <property type="entry name" value="NUDIX"/>
    <property type="match status" value="1"/>
</dbReference>
<name>A0A2S7IMR1_9BACT</name>
<dbReference type="OrthoDB" id="9786032at2"/>
<organism evidence="2 3">
    <name type="scientific">Siphonobacter curvatus</name>
    <dbReference type="NCBI Taxonomy" id="2094562"/>
    <lineage>
        <taxon>Bacteria</taxon>
        <taxon>Pseudomonadati</taxon>
        <taxon>Bacteroidota</taxon>
        <taxon>Cytophagia</taxon>
        <taxon>Cytophagales</taxon>
        <taxon>Cytophagaceae</taxon>
        <taxon>Siphonobacter</taxon>
    </lineage>
</organism>
<keyword evidence="3" id="KW-1185">Reference proteome</keyword>
<feature type="domain" description="Nudix hydrolase" evidence="1">
    <location>
        <begin position="28"/>
        <end position="168"/>
    </location>
</feature>
<dbReference type="InterPro" id="IPR000086">
    <property type="entry name" value="NUDIX_hydrolase_dom"/>
</dbReference>
<dbReference type="Gene3D" id="3.90.79.10">
    <property type="entry name" value="Nucleoside Triphosphate Pyrophosphohydrolase"/>
    <property type="match status" value="1"/>
</dbReference>
<evidence type="ECO:0000259" key="1">
    <source>
        <dbReference type="PROSITE" id="PS51462"/>
    </source>
</evidence>
<proteinExistence type="predicted"/>
<evidence type="ECO:0000313" key="3">
    <source>
        <dbReference type="Proteomes" id="UP000239590"/>
    </source>
</evidence>
<dbReference type="InterPro" id="IPR015797">
    <property type="entry name" value="NUDIX_hydrolase-like_dom_sf"/>
</dbReference>
<dbReference type="SUPFAM" id="SSF55811">
    <property type="entry name" value="Nudix"/>
    <property type="match status" value="1"/>
</dbReference>
<comment type="caution">
    <text evidence="2">The sequence shown here is derived from an EMBL/GenBank/DDBJ whole genome shotgun (WGS) entry which is preliminary data.</text>
</comment>
<evidence type="ECO:0000313" key="2">
    <source>
        <dbReference type="EMBL" id="PQA58908.1"/>
    </source>
</evidence>
<dbReference type="CDD" id="cd04692">
    <property type="entry name" value="NUDIX_Hydrolase"/>
    <property type="match status" value="1"/>
</dbReference>
<reference evidence="3" key="1">
    <citation type="submission" date="2018-02" db="EMBL/GenBank/DDBJ databases">
        <title>Genome sequencing of Solimonas sp. HR-BB.</title>
        <authorList>
            <person name="Lee Y."/>
            <person name="Jeon C.O."/>
        </authorList>
    </citation>
    <scope>NUCLEOTIDE SEQUENCE [LARGE SCALE GENOMIC DNA]</scope>
    <source>
        <strain evidence="3">HR-U</strain>
    </source>
</reference>
<dbReference type="GO" id="GO:0003824">
    <property type="term" value="F:catalytic activity"/>
    <property type="evidence" value="ECO:0007669"/>
    <property type="project" value="UniProtKB-ARBA"/>
</dbReference>
<dbReference type="PANTHER" id="PTHR10885">
    <property type="entry name" value="ISOPENTENYL-DIPHOSPHATE DELTA-ISOMERASE"/>
    <property type="match status" value="1"/>
</dbReference>
<dbReference type="AlphaFoldDB" id="A0A2S7IMR1"/>
<protein>
    <recommendedName>
        <fullName evidence="1">Nudix hydrolase domain-containing protein</fullName>
    </recommendedName>
</protein>
<dbReference type="Proteomes" id="UP000239590">
    <property type="component" value="Unassembled WGS sequence"/>
</dbReference>
<dbReference type="PROSITE" id="PS51462">
    <property type="entry name" value="NUDIX"/>
    <property type="match status" value="1"/>
</dbReference>